<keyword evidence="1" id="KW-0479">Metal-binding</keyword>
<proteinExistence type="inferred from homology"/>
<reference evidence="3" key="1">
    <citation type="submission" date="2021-01" db="EMBL/GenBank/DDBJ databases">
        <title>Adiantum capillus-veneris genome.</title>
        <authorList>
            <person name="Fang Y."/>
            <person name="Liao Q."/>
        </authorList>
    </citation>
    <scope>NUCLEOTIDE SEQUENCE</scope>
    <source>
        <strain evidence="3">H3</strain>
        <tissue evidence="3">Leaf</tissue>
    </source>
</reference>
<dbReference type="Pfam" id="PF13640">
    <property type="entry name" value="2OG-FeII_Oxy_3"/>
    <property type="match status" value="1"/>
</dbReference>
<feature type="domain" description="Fe2OG dioxygenase" evidence="2">
    <location>
        <begin position="120"/>
        <end position="220"/>
    </location>
</feature>
<dbReference type="OrthoDB" id="1939481at2759"/>
<dbReference type="AlphaFoldDB" id="A0A9D4UYS8"/>
<keyword evidence="4" id="KW-1185">Reference proteome</keyword>
<accession>A0A9D4UYS8</accession>
<dbReference type="Gene3D" id="2.60.120.620">
    <property type="entry name" value="q2cbj1_9rhob like domain"/>
    <property type="match status" value="1"/>
</dbReference>
<evidence type="ECO:0000313" key="4">
    <source>
        <dbReference type="Proteomes" id="UP000886520"/>
    </source>
</evidence>
<organism evidence="3 4">
    <name type="scientific">Adiantum capillus-veneris</name>
    <name type="common">Maidenhair fern</name>
    <dbReference type="NCBI Taxonomy" id="13818"/>
    <lineage>
        <taxon>Eukaryota</taxon>
        <taxon>Viridiplantae</taxon>
        <taxon>Streptophyta</taxon>
        <taxon>Embryophyta</taxon>
        <taxon>Tracheophyta</taxon>
        <taxon>Polypodiopsida</taxon>
        <taxon>Polypodiidae</taxon>
        <taxon>Polypodiales</taxon>
        <taxon>Pteridineae</taxon>
        <taxon>Pteridaceae</taxon>
        <taxon>Vittarioideae</taxon>
        <taxon>Adiantum</taxon>
    </lineage>
</organism>
<evidence type="ECO:0000256" key="1">
    <source>
        <dbReference type="RuleBase" id="RU003682"/>
    </source>
</evidence>
<dbReference type="InterPro" id="IPR005123">
    <property type="entry name" value="Oxoglu/Fe-dep_dioxygenase_dom"/>
</dbReference>
<dbReference type="PANTHER" id="PTHR33099">
    <property type="entry name" value="FE2OG DIOXYGENASE DOMAIN-CONTAINING PROTEIN"/>
    <property type="match status" value="1"/>
</dbReference>
<sequence>MESSELKSVLTDATKRLSSPFCCGGALQPLQPIRLAFKDKAGGVGTEMCYLELPTQDDGIVGKLVAACTEASFGKGTETVYDPTYRRSLKLEPKYFLTSFELHSSQILEDIKRVLAPNTDSITAQLYKLNVYRQGDFFKPHVDTPRLNAFASLVLSLPMAFTGGELVVEHKGHAHCFDWSHSNVDGITMLHWAAFYSDCKHEVKELTSGCRIVLTYNLYLNEGKTVGDDNETRMRSWVDKSELYNVFCRAKESYKGDGVTVGFPCSHLYPILLHCKNRRRRLAEQLHMLKGEDLLLYAAAQSAGLKPRLCRIWQPGDVVDEEVYFIDTDFDGIPTPNHGWYFEEDDGLSALSFLGDKSSDIEWCTLTDVENFDWQVGGACGSYGNEASTEALYCIIAILIDFREERGKKRKADK</sequence>
<dbReference type="PROSITE" id="PS51471">
    <property type="entry name" value="FE2OG_OXY"/>
    <property type="match status" value="1"/>
</dbReference>
<keyword evidence="1" id="KW-0408">Iron</keyword>
<dbReference type="GO" id="GO:0046872">
    <property type="term" value="F:metal ion binding"/>
    <property type="evidence" value="ECO:0007669"/>
    <property type="project" value="UniProtKB-KW"/>
</dbReference>
<name>A0A9D4UYS8_ADICA</name>
<dbReference type="EMBL" id="JABFUD020000008">
    <property type="protein sequence ID" value="KAI5076474.1"/>
    <property type="molecule type" value="Genomic_DNA"/>
</dbReference>
<gene>
    <name evidence="3" type="ORF">GOP47_0008539</name>
</gene>
<protein>
    <recommendedName>
        <fullName evidence="2">Fe2OG dioxygenase domain-containing protein</fullName>
    </recommendedName>
</protein>
<evidence type="ECO:0000259" key="2">
    <source>
        <dbReference type="PROSITE" id="PS51471"/>
    </source>
</evidence>
<keyword evidence="1" id="KW-0560">Oxidoreductase</keyword>
<dbReference type="Proteomes" id="UP000886520">
    <property type="component" value="Chromosome 8"/>
</dbReference>
<dbReference type="GO" id="GO:0016491">
    <property type="term" value="F:oxidoreductase activity"/>
    <property type="evidence" value="ECO:0007669"/>
    <property type="project" value="UniProtKB-KW"/>
</dbReference>
<comment type="similarity">
    <text evidence="1">Belongs to the iron/ascorbate-dependent oxidoreductase family.</text>
</comment>
<comment type="caution">
    <text evidence="3">The sequence shown here is derived from an EMBL/GenBank/DDBJ whole genome shotgun (WGS) entry which is preliminary data.</text>
</comment>
<evidence type="ECO:0000313" key="3">
    <source>
        <dbReference type="EMBL" id="KAI5076474.1"/>
    </source>
</evidence>
<dbReference type="InterPro" id="IPR044862">
    <property type="entry name" value="Pro_4_hyd_alph_FE2OG_OXY"/>
</dbReference>
<dbReference type="PANTHER" id="PTHR33099:SF14">
    <property type="entry name" value="PROLYL 4-HYDROXYLASE ALPHA SUBUNIT FE(2+) 2OG DIOXYGENASE DOMAIN-CONTAINING PROTEIN"/>
    <property type="match status" value="1"/>
</dbReference>